<gene>
    <name evidence="3" type="ORF">AB0L16_10580</name>
</gene>
<evidence type="ECO:0000256" key="1">
    <source>
        <dbReference type="ARBA" id="ARBA00008710"/>
    </source>
</evidence>
<reference evidence="3 4" key="1">
    <citation type="submission" date="2024-06" db="EMBL/GenBank/DDBJ databases">
        <title>The Natural Products Discovery Center: Release of the First 8490 Sequenced Strains for Exploring Actinobacteria Biosynthetic Diversity.</title>
        <authorList>
            <person name="Kalkreuter E."/>
            <person name="Kautsar S.A."/>
            <person name="Yang D."/>
            <person name="Bader C.D."/>
            <person name="Teijaro C.N."/>
            <person name="Fluegel L."/>
            <person name="Davis C.M."/>
            <person name="Simpson J.R."/>
            <person name="Lauterbach L."/>
            <person name="Steele A.D."/>
            <person name="Gui C."/>
            <person name="Meng S."/>
            <person name="Li G."/>
            <person name="Viehrig K."/>
            <person name="Ye F."/>
            <person name="Su P."/>
            <person name="Kiefer A.F."/>
            <person name="Nichols A."/>
            <person name="Cepeda A.J."/>
            <person name="Yan W."/>
            <person name="Fan B."/>
            <person name="Jiang Y."/>
            <person name="Adhikari A."/>
            <person name="Zheng C.-J."/>
            <person name="Schuster L."/>
            <person name="Cowan T.M."/>
            <person name="Smanski M.J."/>
            <person name="Chevrette M.G."/>
            <person name="De Carvalho L.P.S."/>
            <person name="Shen B."/>
        </authorList>
    </citation>
    <scope>NUCLEOTIDE SEQUENCE [LARGE SCALE GENOMIC DNA]</scope>
    <source>
        <strain evidence="3 4">NPDC052347</strain>
    </source>
</reference>
<dbReference type="RefSeq" id="WP_241561230.1">
    <property type="nucleotide sequence ID" value="NZ_JBFAUK010000006.1"/>
</dbReference>
<keyword evidence="4" id="KW-1185">Reference proteome</keyword>
<organism evidence="3 4">
    <name type="scientific">Streptomyces orinoci</name>
    <name type="common">Streptoverticillium orinoci</name>
    <dbReference type="NCBI Taxonomy" id="67339"/>
    <lineage>
        <taxon>Bacteria</taxon>
        <taxon>Bacillati</taxon>
        <taxon>Actinomycetota</taxon>
        <taxon>Actinomycetes</taxon>
        <taxon>Kitasatosporales</taxon>
        <taxon>Streptomycetaceae</taxon>
        <taxon>Streptomyces</taxon>
    </lineage>
</organism>
<accession>A0ABV3JVU6</accession>
<proteinExistence type="inferred from homology"/>
<name>A0ABV3JVU6_STRON</name>
<dbReference type="InterPro" id="IPR012349">
    <property type="entry name" value="Split_barrel_FMN-bd"/>
</dbReference>
<dbReference type="NCBIfam" id="TIGR00026">
    <property type="entry name" value="hi_GC_TIGR00026"/>
    <property type="match status" value="1"/>
</dbReference>
<evidence type="ECO:0000256" key="2">
    <source>
        <dbReference type="ARBA" id="ARBA00049106"/>
    </source>
</evidence>
<comment type="caution">
    <text evidence="3">The sequence shown here is derived from an EMBL/GenBank/DDBJ whole genome shotgun (WGS) entry which is preliminary data.</text>
</comment>
<dbReference type="PANTHER" id="PTHR39428">
    <property type="entry name" value="F420H(2)-DEPENDENT QUINONE REDUCTASE RV1261C"/>
    <property type="match status" value="1"/>
</dbReference>
<dbReference type="Proteomes" id="UP001552594">
    <property type="component" value="Unassembled WGS sequence"/>
</dbReference>
<dbReference type="Gene3D" id="2.30.110.10">
    <property type="entry name" value="Electron Transport, Fmn-binding Protein, Chain A"/>
    <property type="match status" value="1"/>
</dbReference>
<dbReference type="PANTHER" id="PTHR39428:SF1">
    <property type="entry name" value="F420H(2)-DEPENDENT QUINONE REDUCTASE RV1261C"/>
    <property type="match status" value="1"/>
</dbReference>
<protein>
    <submittedName>
        <fullName evidence="3">Nitroreductase/quinone reductase family protein</fullName>
    </submittedName>
</protein>
<comment type="similarity">
    <text evidence="1">Belongs to the F420H(2)-dependent quinone reductase family.</text>
</comment>
<dbReference type="EMBL" id="JBFAUK010000006">
    <property type="protein sequence ID" value="MEV5506910.1"/>
    <property type="molecule type" value="Genomic_DNA"/>
</dbReference>
<evidence type="ECO:0000313" key="3">
    <source>
        <dbReference type="EMBL" id="MEV5506910.1"/>
    </source>
</evidence>
<dbReference type="Pfam" id="PF04075">
    <property type="entry name" value="F420H2_quin_red"/>
    <property type="match status" value="1"/>
</dbReference>
<comment type="catalytic activity">
    <reaction evidence="2">
        <text>oxidized coenzyme F420-(gamma-L-Glu)(n) + a quinol + H(+) = reduced coenzyme F420-(gamma-L-Glu)(n) + a quinone</text>
        <dbReference type="Rhea" id="RHEA:39663"/>
        <dbReference type="Rhea" id="RHEA-COMP:12939"/>
        <dbReference type="Rhea" id="RHEA-COMP:14378"/>
        <dbReference type="ChEBI" id="CHEBI:15378"/>
        <dbReference type="ChEBI" id="CHEBI:24646"/>
        <dbReference type="ChEBI" id="CHEBI:132124"/>
        <dbReference type="ChEBI" id="CHEBI:133980"/>
        <dbReference type="ChEBI" id="CHEBI:139511"/>
    </reaction>
</comment>
<dbReference type="InterPro" id="IPR004378">
    <property type="entry name" value="F420H2_quin_Rdtase"/>
</dbReference>
<sequence>MMEASKAGAVVTGAAGKAGLAGVNANPFNLRVIEEFRANGGWVGGEFAGKPLLLLTTRGARTGRTRTTPLVYLPTGDRWTVFALNGGAPAHPAWYHNLRAHPGELTVEVGGDTFRAEAEEVTEEAEYQEAWRRQIAAEPKFARFRERAGERVVPVVRLGRSRCVGPEAAREVPPTRG</sequence>
<evidence type="ECO:0000313" key="4">
    <source>
        <dbReference type="Proteomes" id="UP001552594"/>
    </source>
</evidence>